<gene>
    <name evidence="1" type="ORF">JMJ56_02650</name>
</gene>
<dbReference type="EMBL" id="JAETWB010000001">
    <property type="protein sequence ID" value="MBL6076888.1"/>
    <property type="molecule type" value="Genomic_DNA"/>
</dbReference>
<proteinExistence type="predicted"/>
<protein>
    <submittedName>
        <fullName evidence="1">Uncharacterized protein</fullName>
    </submittedName>
</protein>
<dbReference type="RefSeq" id="WP_202830045.1">
    <property type="nucleotide sequence ID" value="NZ_JAETWB010000001.1"/>
</dbReference>
<organism evidence="1 2">
    <name type="scientific">Belnapia arida</name>
    <dbReference type="NCBI Taxonomy" id="2804533"/>
    <lineage>
        <taxon>Bacteria</taxon>
        <taxon>Pseudomonadati</taxon>
        <taxon>Pseudomonadota</taxon>
        <taxon>Alphaproteobacteria</taxon>
        <taxon>Acetobacterales</taxon>
        <taxon>Roseomonadaceae</taxon>
        <taxon>Belnapia</taxon>
    </lineage>
</organism>
<name>A0ABS1TWS0_9PROT</name>
<evidence type="ECO:0000313" key="2">
    <source>
        <dbReference type="Proteomes" id="UP000660885"/>
    </source>
</evidence>
<evidence type="ECO:0000313" key="1">
    <source>
        <dbReference type="EMBL" id="MBL6076888.1"/>
    </source>
</evidence>
<sequence length="84" mass="9297">MDRLLHHHLTTMLDGLRPVLAPAERDGVPGRVAARLRVVAVELEEALAPRTLRRQADGERAVDAANAEVIGRSERARRLEIDEA</sequence>
<accession>A0ABS1TWS0</accession>
<reference evidence="1 2" key="1">
    <citation type="submission" date="2021-01" db="EMBL/GenBank/DDBJ databases">
        <title>Belnapia mucosa sp. nov. and Belnapia arida sp. nov., isolated from the Tabernas Desert (Almeria, Spain).</title>
        <authorList>
            <person name="Molina-Menor E."/>
            <person name="Vidal-Verdu A."/>
            <person name="Calonge A."/>
            <person name="Satari L."/>
            <person name="Pereto J."/>
            <person name="Porcar M."/>
        </authorList>
    </citation>
    <scope>NUCLEOTIDE SEQUENCE [LARGE SCALE GENOMIC DNA]</scope>
    <source>
        <strain evidence="1 2">T18</strain>
    </source>
</reference>
<dbReference type="Proteomes" id="UP000660885">
    <property type="component" value="Unassembled WGS sequence"/>
</dbReference>
<comment type="caution">
    <text evidence="1">The sequence shown here is derived from an EMBL/GenBank/DDBJ whole genome shotgun (WGS) entry which is preliminary data.</text>
</comment>
<keyword evidence="2" id="KW-1185">Reference proteome</keyword>